<dbReference type="Gene3D" id="3.40.190.10">
    <property type="entry name" value="Periplasmic binding protein-like II"/>
    <property type="match status" value="2"/>
</dbReference>
<feature type="domain" description="Ionotropic glutamate receptor C-terminal" evidence="7">
    <location>
        <begin position="45"/>
        <end position="267"/>
    </location>
</feature>
<dbReference type="PANTHER" id="PTHR35936">
    <property type="entry name" value="MEMBRANE-BOUND LYTIC MUREIN TRANSGLYCOSYLASE F"/>
    <property type="match status" value="1"/>
</dbReference>
<evidence type="ECO:0000313" key="8">
    <source>
        <dbReference type="EMBL" id="MFC5588117.1"/>
    </source>
</evidence>
<dbReference type="InterPro" id="IPR001638">
    <property type="entry name" value="Solute-binding_3/MltF_N"/>
</dbReference>
<evidence type="ECO:0000259" key="6">
    <source>
        <dbReference type="SMART" id="SM00062"/>
    </source>
</evidence>
<organism evidence="8 9">
    <name type="scientific">Sporosarcina soli</name>
    <dbReference type="NCBI Taxonomy" id="334736"/>
    <lineage>
        <taxon>Bacteria</taxon>
        <taxon>Bacillati</taxon>
        <taxon>Bacillota</taxon>
        <taxon>Bacilli</taxon>
        <taxon>Bacillales</taxon>
        <taxon>Caryophanaceae</taxon>
        <taxon>Sporosarcina</taxon>
    </lineage>
</organism>
<evidence type="ECO:0000256" key="2">
    <source>
        <dbReference type="ARBA" id="ARBA00010333"/>
    </source>
</evidence>
<feature type="chain" id="PRO_5047421837" evidence="5">
    <location>
        <begin position="20"/>
        <end position="267"/>
    </location>
</feature>
<comment type="similarity">
    <text evidence="2 4">Belongs to the bacterial solute-binding protein 3 family.</text>
</comment>
<dbReference type="InterPro" id="IPR018313">
    <property type="entry name" value="SBP_3_CS"/>
</dbReference>
<evidence type="ECO:0000256" key="1">
    <source>
        <dbReference type="ARBA" id="ARBA00004196"/>
    </source>
</evidence>
<dbReference type="Proteomes" id="UP001596109">
    <property type="component" value="Unassembled WGS sequence"/>
</dbReference>
<dbReference type="SUPFAM" id="SSF53850">
    <property type="entry name" value="Periplasmic binding protein-like II"/>
    <property type="match status" value="1"/>
</dbReference>
<evidence type="ECO:0000313" key="9">
    <source>
        <dbReference type="Proteomes" id="UP001596109"/>
    </source>
</evidence>
<name>A0ABW0TFK3_9BACL</name>
<dbReference type="InterPro" id="IPR001320">
    <property type="entry name" value="Iontro_rcpt_C"/>
</dbReference>
<dbReference type="PANTHER" id="PTHR35936:SF17">
    <property type="entry name" value="ARGININE-BINDING EXTRACELLULAR PROTEIN ARTP"/>
    <property type="match status" value="1"/>
</dbReference>
<proteinExistence type="inferred from homology"/>
<evidence type="ECO:0000256" key="3">
    <source>
        <dbReference type="ARBA" id="ARBA00022729"/>
    </source>
</evidence>
<feature type="domain" description="Solute-binding protein family 3/N-terminal" evidence="6">
    <location>
        <begin position="45"/>
        <end position="267"/>
    </location>
</feature>
<comment type="caution">
    <text evidence="8">The sequence shown here is derived from an EMBL/GenBank/DDBJ whole genome shotgun (WGS) entry which is preliminary data.</text>
</comment>
<keyword evidence="3 5" id="KW-0732">Signal</keyword>
<feature type="signal peptide" evidence="5">
    <location>
        <begin position="1"/>
        <end position="19"/>
    </location>
</feature>
<reference evidence="9" key="1">
    <citation type="journal article" date="2019" name="Int. J. Syst. Evol. Microbiol.">
        <title>The Global Catalogue of Microorganisms (GCM) 10K type strain sequencing project: providing services to taxonomists for standard genome sequencing and annotation.</title>
        <authorList>
            <consortium name="The Broad Institute Genomics Platform"/>
            <consortium name="The Broad Institute Genome Sequencing Center for Infectious Disease"/>
            <person name="Wu L."/>
            <person name="Ma J."/>
        </authorList>
    </citation>
    <scope>NUCLEOTIDE SEQUENCE [LARGE SCALE GENOMIC DNA]</scope>
    <source>
        <strain evidence="9">CGMCC 4.1434</strain>
    </source>
</reference>
<sequence>MKKWSGIALLLVLVMSVLAACGAKNETNGDNANTDNSSGADAKKVLKVGTSADYPPFEYVDTAKSDEIIGFDIDLAKMIADELGYELDIQDMDFNGLIPALQAKSIDFVIAGMDGDDEKRKQVVDFTEPYFTATNYVLFKKDSSFKSAEDLKGKKVGAQTATIQEKSATALQDQYGYSVESRDRVPDLIQEIKSGHLDAVVLQNAVSMGYLSANEDLAYFELPEEHKLQLSIAFQKDSELTPEFNKALKELKDSGKVDELITKWFNQ</sequence>
<evidence type="ECO:0000256" key="4">
    <source>
        <dbReference type="RuleBase" id="RU003744"/>
    </source>
</evidence>
<evidence type="ECO:0000259" key="7">
    <source>
        <dbReference type="SMART" id="SM00079"/>
    </source>
</evidence>
<keyword evidence="9" id="KW-1185">Reference proteome</keyword>
<dbReference type="SMART" id="SM00062">
    <property type="entry name" value="PBPb"/>
    <property type="match status" value="1"/>
</dbReference>
<dbReference type="Pfam" id="PF00497">
    <property type="entry name" value="SBP_bac_3"/>
    <property type="match status" value="1"/>
</dbReference>
<accession>A0ABW0TFK3</accession>
<dbReference type="SMART" id="SM00079">
    <property type="entry name" value="PBPe"/>
    <property type="match status" value="1"/>
</dbReference>
<evidence type="ECO:0000256" key="5">
    <source>
        <dbReference type="SAM" id="SignalP"/>
    </source>
</evidence>
<dbReference type="PROSITE" id="PS01039">
    <property type="entry name" value="SBP_BACTERIAL_3"/>
    <property type="match status" value="1"/>
</dbReference>
<protein>
    <submittedName>
        <fullName evidence="8">Transporter substrate-binding domain-containing protein</fullName>
    </submittedName>
</protein>
<dbReference type="PROSITE" id="PS51257">
    <property type="entry name" value="PROKAR_LIPOPROTEIN"/>
    <property type="match status" value="1"/>
</dbReference>
<comment type="subcellular location">
    <subcellularLocation>
        <location evidence="1">Cell envelope</location>
    </subcellularLocation>
</comment>
<dbReference type="RefSeq" id="WP_381431141.1">
    <property type="nucleotide sequence ID" value="NZ_JBHSNO010000005.1"/>
</dbReference>
<gene>
    <name evidence="8" type="ORF">ACFPRA_04440</name>
</gene>
<dbReference type="EMBL" id="JBHSNO010000005">
    <property type="protein sequence ID" value="MFC5588117.1"/>
    <property type="molecule type" value="Genomic_DNA"/>
</dbReference>